<dbReference type="RefSeq" id="WP_002653402.1">
    <property type="nucleotide sequence ID" value="NZ_CH672376.1"/>
</dbReference>
<dbReference type="HOGENOM" id="CLU_2033569_0_0_0"/>
<dbReference type="EMBL" id="AANZ01000017">
    <property type="protein sequence ID" value="EAQ78908.1"/>
    <property type="molecule type" value="Genomic_DNA"/>
</dbReference>
<keyword evidence="1" id="KW-0812">Transmembrane</keyword>
<feature type="transmembrane region" description="Helical" evidence="1">
    <location>
        <begin position="47"/>
        <end position="67"/>
    </location>
</feature>
<dbReference type="STRING" id="314230.DSM3645_27548"/>
<proteinExistence type="predicted"/>
<keyword evidence="1" id="KW-1133">Transmembrane helix</keyword>
<accession>A3ZX31</accession>
<keyword evidence="1" id="KW-0472">Membrane</keyword>
<feature type="transmembrane region" description="Helical" evidence="1">
    <location>
        <begin position="6"/>
        <end position="26"/>
    </location>
</feature>
<feature type="transmembrane region" description="Helical" evidence="1">
    <location>
        <begin position="79"/>
        <end position="104"/>
    </location>
</feature>
<organism evidence="2 3">
    <name type="scientific">Blastopirellula marina DSM 3645</name>
    <dbReference type="NCBI Taxonomy" id="314230"/>
    <lineage>
        <taxon>Bacteria</taxon>
        <taxon>Pseudomonadati</taxon>
        <taxon>Planctomycetota</taxon>
        <taxon>Planctomycetia</taxon>
        <taxon>Pirellulales</taxon>
        <taxon>Pirellulaceae</taxon>
        <taxon>Blastopirellula</taxon>
    </lineage>
</organism>
<dbReference type="AlphaFoldDB" id="A3ZX31"/>
<evidence type="ECO:0000256" key="1">
    <source>
        <dbReference type="SAM" id="Phobius"/>
    </source>
</evidence>
<evidence type="ECO:0000313" key="3">
    <source>
        <dbReference type="Proteomes" id="UP000004358"/>
    </source>
</evidence>
<comment type="caution">
    <text evidence="2">The sequence shown here is derived from an EMBL/GenBank/DDBJ whole genome shotgun (WGS) entry which is preliminary data.</text>
</comment>
<sequence length="121" mass="13503">MISVAAWIVSWTGTILIAFCCFIVLIKCIWNIGLPYAMLLSKEERGWSTFPVIEVVPLIIALSIAWLTEQAGLFSVLNIAKIGVILIVATYIHFCAVSIIVGIWQYKQVSTKKDRESDVTK</sequence>
<evidence type="ECO:0000313" key="2">
    <source>
        <dbReference type="EMBL" id="EAQ78908.1"/>
    </source>
</evidence>
<reference evidence="2 3" key="1">
    <citation type="submission" date="2006-02" db="EMBL/GenBank/DDBJ databases">
        <authorList>
            <person name="Amann R."/>
            <person name="Ferriera S."/>
            <person name="Johnson J."/>
            <person name="Kravitz S."/>
            <person name="Halpern A."/>
            <person name="Remington K."/>
            <person name="Beeson K."/>
            <person name="Tran B."/>
            <person name="Rogers Y.-H."/>
            <person name="Friedman R."/>
            <person name="Venter J.C."/>
        </authorList>
    </citation>
    <scope>NUCLEOTIDE SEQUENCE [LARGE SCALE GENOMIC DNA]</scope>
    <source>
        <strain evidence="2 3">DSM 3645</strain>
    </source>
</reference>
<protein>
    <submittedName>
        <fullName evidence="2">Uncharacterized protein</fullName>
    </submittedName>
</protein>
<name>A3ZX31_9BACT</name>
<gene>
    <name evidence="2" type="ORF">DSM3645_27548</name>
</gene>
<dbReference type="Proteomes" id="UP000004358">
    <property type="component" value="Unassembled WGS sequence"/>
</dbReference>